<protein>
    <submittedName>
        <fullName evidence="1">Uncharacterized protein</fullName>
    </submittedName>
</protein>
<dbReference type="AlphaFoldDB" id="A0A6M3JL06"/>
<gene>
    <name evidence="1" type="ORF">MM415A04515_0009</name>
</gene>
<accession>A0A6M3JL06</accession>
<proteinExistence type="predicted"/>
<organism evidence="1">
    <name type="scientific">viral metagenome</name>
    <dbReference type="NCBI Taxonomy" id="1070528"/>
    <lineage>
        <taxon>unclassified sequences</taxon>
        <taxon>metagenomes</taxon>
        <taxon>organismal metagenomes</taxon>
    </lineage>
</organism>
<dbReference type="EMBL" id="MT141713">
    <property type="protein sequence ID" value="QJA69527.1"/>
    <property type="molecule type" value="Genomic_DNA"/>
</dbReference>
<evidence type="ECO:0000313" key="1">
    <source>
        <dbReference type="EMBL" id="QJA69527.1"/>
    </source>
</evidence>
<sequence length="39" mass="4397">MEKLLLDEGTLKSLEDGFTVSVMFRGEIIEIALKPKESE</sequence>
<name>A0A6M3JL06_9ZZZZ</name>
<reference evidence="1" key="1">
    <citation type="submission" date="2020-03" db="EMBL/GenBank/DDBJ databases">
        <title>The deep terrestrial virosphere.</title>
        <authorList>
            <person name="Holmfeldt K."/>
            <person name="Nilsson E."/>
            <person name="Simone D."/>
            <person name="Lopez-Fernandez M."/>
            <person name="Wu X."/>
            <person name="de Brujin I."/>
            <person name="Lundin D."/>
            <person name="Andersson A."/>
            <person name="Bertilsson S."/>
            <person name="Dopson M."/>
        </authorList>
    </citation>
    <scope>NUCLEOTIDE SEQUENCE</scope>
    <source>
        <strain evidence="1">MM415A04515</strain>
    </source>
</reference>